<dbReference type="PANTHER" id="PTHR43788">
    <property type="entry name" value="DNA2/NAM7 HELICASE FAMILY MEMBER"/>
    <property type="match status" value="1"/>
</dbReference>
<proteinExistence type="predicted"/>
<dbReference type="HOGENOM" id="CLU_006651_0_0_7"/>
<dbReference type="Proteomes" id="UP000002420">
    <property type="component" value="Chromosome"/>
</dbReference>
<evidence type="ECO:0000256" key="2">
    <source>
        <dbReference type="ARBA" id="ARBA00022840"/>
    </source>
</evidence>
<dbReference type="GO" id="GO:0005524">
    <property type="term" value="F:ATP binding"/>
    <property type="evidence" value="ECO:0007669"/>
    <property type="project" value="UniProtKB-KW"/>
</dbReference>
<dbReference type="InterPro" id="IPR050534">
    <property type="entry name" value="Coronavir_polyprotein_1ab"/>
</dbReference>
<protein>
    <submittedName>
        <fullName evidence="4">Exodeoxyribonuclease V</fullName>
        <ecNumber evidence="4">3.1.11.5</ecNumber>
    </submittedName>
</protein>
<dbReference type="AlphaFoldDB" id="B3E889"/>
<evidence type="ECO:0000256" key="1">
    <source>
        <dbReference type="ARBA" id="ARBA00022741"/>
    </source>
</evidence>
<dbReference type="KEGG" id="glo:Glov_1405"/>
<reference evidence="4 5" key="1">
    <citation type="submission" date="2008-05" db="EMBL/GenBank/DDBJ databases">
        <title>Complete sequence of chromosome of Geobacter lovleyi SZ.</title>
        <authorList>
            <consortium name="US DOE Joint Genome Institute"/>
            <person name="Lucas S."/>
            <person name="Copeland A."/>
            <person name="Lapidus A."/>
            <person name="Glavina del Rio T."/>
            <person name="Dalin E."/>
            <person name="Tice H."/>
            <person name="Bruce D."/>
            <person name="Goodwin L."/>
            <person name="Pitluck S."/>
            <person name="Chertkov O."/>
            <person name="Meincke L."/>
            <person name="Brettin T."/>
            <person name="Detter J.C."/>
            <person name="Han C."/>
            <person name="Tapia R."/>
            <person name="Kuske C.R."/>
            <person name="Schmutz J."/>
            <person name="Larimer F."/>
            <person name="Land M."/>
            <person name="Hauser L."/>
            <person name="Kyrpides N."/>
            <person name="Mikhailova N."/>
            <person name="Sung Y."/>
            <person name="Fletcher K.E."/>
            <person name="Ritalahti K.M."/>
            <person name="Loeffler F.E."/>
            <person name="Richardson P."/>
        </authorList>
    </citation>
    <scope>NUCLEOTIDE SEQUENCE [LARGE SCALE GENOMIC DNA]</scope>
    <source>
        <strain evidence="5">ATCC BAA-1151 / DSM 17278 / SZ</strain>
    </source>
</reference>
<gene>
    <name evidence="4" type="ordered locus">Glov_1405</name>
</gene>
<dbReference type="STRING" id="398767.Glov_1405"/>
<organism evidence="4 5">
    <name type="scientific">Trichlorobacter lovleyi (strain ATCC BAA-1151 / DSM 17278 / SZ)</name>
    <name type="common">Geobacter lovleyi</name>
    <dbReference type="NCBI Taxonomy" id="398767"/>
    <lineage>
        <taxon>Bacteria</taxon>
        <taxon>Pseudomonadati</taxon>
        <taxon>Thermodesulfobacteriota</taxon>
        <taxon>Desulfuromonadia</taxon>
        <taxon>Geobacterales</taxon>
        <taxon>Geobacteraceae</taxon>
        <taxon>Trichlorobacter</taxon>
    </lineage>
</organism>
<feature type="domain" description="UvrD-like helicase C-terminal" evidence="3">
    <location>
        <begin position="1007"/>
        <end position="1054"/>
    </location>
</feature>
<dbReference type="InterPro" id="IPR027417">
    <property type="entry name" value="P-loop_NTPase"/>
</dbReference>
<dbReference type="Gene3D" id="3.40.50.300">
    <property type="entry name" value="P-loop containing nucleotide triphosphate hydrolases"/>
    <property type="match status" value="2"/>
</dbReference>
<dbReference type="CDD" id="cd17933">
    <property type="entry name" value="DEXSc_RecD-like"/>
    <property type="match status" value="1"/>
</dbReference>
<keyword evidence="2" id="KW-0067">ATP-binding</keyword>
<keyword evidence="5" id="KW-1185">Reference proteome</keyword>
<evidence type="ECO:0000313" key="5">
    <source>
        <dbReference type="Proteomes" id="UP000002420"/>
    </source>
</evidence>
<dbReference type="RefSeq" id="WP_012469470.1">
    <property type="nucleotide sequence ID" value="NC_010814.1"/>
</dbReference>
<dbReference type="GO" id="GO:0003678">
    <property type="term" value="F:DNA helicase activity"/>
    <property type="evidence" value="ECO:0007669"/>
    <property type="project" value="UniProtKB-ARBA"/>
</dbReference>
<evidence type="ECO:0000259" key="3">
    <source>
        <dbReference type="Pfam" id="PF13538"/>
    </source>
</evidence>
<name>B3E889_TRIL1</name>
<evidence type="ECO:0000313" key="4">
    <source>
        <dbReference type="EMBL" id="ACD95126.1"/>
    </source>
</evidence>
<dbReference type="Pfam" id="PF13538">
    <property type="entry name" value="UvrD_C_2"/>
    <property type="match status" value="1"/>
</dbReference>
<dbReference type="EC" id="3.1.11.5" evidence="4"/>
<accession>B3E889</accession>
<dbReference type="Pfam" id="PF13245">
    <property type="entry name" value="AAA_19"/>
    <property type="match status" value="1"/>
</dbReference>
<dbReference type="EMBL" id="CP001089">
    <property type="protein sequence ID" value="ACD95126.1"/>
    <property type="molecule type" value="Genomic_DNA"/>
</dbReference>
<dbReference type="InterPro" id="IPR027785">
    <property type="entry name" value="UvrD-like_helicase_C"/>
</dbReference>
<dbReference type="CDD" id="cd18809">
    <property type="entry name" value="SF1_C_RecD"/>
    <property type="match status" value="1"/>
</dbReference>
<keyword evidence="1" id="KW-0547">Nucleotide-binding</keyword>
<dbReference type="OrthoDB" id="9763659at2"/>
<sequence length="1214" mass="138971">MAIHLSARLSWHMDGWNGHICQNPDCNRYCIGPHSYPGDKIRGARDLAWEKSVEIAGKPCSKIDGAPPCIYSINAFGADPLTAFDDPPDFFRSGNRTSWHLPPATVCVWPYEAMYGDEAKASGRVDNWKRLELAKEFFAAIEPEKSLVFHYANLSNPFSTEDAKNYVVIGLSRVKKLGEIVYYEGTDEQTKEQYGGAYVWQKNVETFYPDQGLRIPYHRYMDKPEVLEKIVLIPENSRCFKYGSRHVSDDDALSLVERFIEIVTFLRDIGDDSENWSVRLQWLNSLVAELWKSRGLFPGLSRVMDLIGLSSAVTPFRSAVAKGQEKIFHDAVFQWLNAGRDAIPGVSIGSAEITKIRRQWSLRTDDERQILTGLLPRIDLPVDQMERILSEKRIENGLEAGLGDIQANPYVLIEQYVGENPDDSINFSRVDHAVFPSPDLGGEFLFDTDDWRRLRALCVDRLKFETKHTFLTCGQMLQDVNRRLSYLPDWKRVEFTARYLEVDRTNLEFAMVFRREGERDYAYLRGAYEAEREIEDRIRKLAGYSDITFRSPVTERHWKDLLFEAKSPLAEKSRHDYEVAIEAQAAVCAKIFNRPISVVCGAAGTGKTTIIRSIIQAIEKAHGTDATFLLLAPTGKAADRIREKTGKEASTIHSFLARRGWLNPNLTLKHSGGQREDQVTTFVIDEASMLDLELLAAVFRAINWSAVQRIILVGDPNQLPPIGRGKVFADIIEWLRKNHPASIGELTVNLRQMENRLTGKGTGILDLASIYVRNPNRDQKDEEESIRAELMLQRLQDLPPDGTVDKDLRVIYWKGADDLLSKIVNRIVADMEEDSGEKFNPEAAHALWLAATRGKEKNPRPDYHQVISPYRHEDFGTEAINLRIQQEARGVGMRRVGLLAGLTLFDKVIQVRNRGASDAIWAYNHQTRQNERSSVFNGELGFVVPHALDGSKWQVPEKTYYRIKRFQVRFSRKEHLAFAYGKELGYAMEGTKKRYLPDEKPEDNLELAYAISVHKSQGSEFERVYFVLPKQKTALLSPELFYTGITRATRHCTVLIEEDIAPLLKIHRPESSHLVGINCSLFEFTPAPDGFELIRREGFFEEGRIHRTLAEAMVRSKSEVIIANMLFDRDISFLYEKPLYAPDGSFYLPDFTIVWRGEQFYWEHLGLLERDEYKRHWDTKKAWYEKHFPGRLVTTEESGNLSITARNLIETRFS</sequence>
<dbReference type="SUPFAM" id="SSF52540">
    <property type="entry name" value="P-loop containing nucleoside triphosphate hydrolases"/>
    <property type="match status" value="1"/>
</dbReference>
<dbReference type="eggNOG" id="COG0507">
    <property type="taxonomic scope" value="Bacteria"/>
</dbReference>
<keyword evidence="4" id="KW-0378">Hydrolase</keyword>
<dbReference type="GO" id="GO:0008854">
    <property type="term" value="F:exodeoxyribonuclease V activity"/>
    <property type="evidence" value="ECO:0007669"/>
    <property type="project" value="UniProtKB-EC"/>
</dbReference>
<dbReference type="PANTHER" id="PTHR43788:SF6">
    <property type="entry name" value="DNA HELICASE B"/>
    <property type="match status" value="1"/>
</dbReference>